<organism evidence="1 2">
    <name type="scientific">Pseudoalteromonas luteoviolacea</name>
    <dbReference type="NCBI Taxonomy" id="43657"/>
    <lineage>
        <taxon>Bacteria</taxon>
        <taxon>Pseudomonadati</taxon>
        <taxon>Pseudomonadota</taxon>
        <taxon>Gammaproteobacteria</taxon>
        <taxon>Alteromonadales</taxon>
        <taxon>Pseudoalteromonadaceae</taxon>
        <taxon>Pseudoalteromonas</taxon>
    </lineage>
</organism>
<reference evidence="1 2" key="1">
    <citation type="submission" date="2014-12" db="EMBL/GenBank/DDBJ databases">
        <title>Draft Genome Sequence of Pseudoalteromonas luteoviolacea HI1.</title>
        <authorList>
            <person name="Asahina A.Y."/>
            <person name="Hadfield M.G."/>
        </authorList>
    </citation>
    <scope>NUCLEOTIDE SEQUENCE [LARGE SCALE GENOMIC DNA]</scope>
    <source>
        <strain evidence="1 2">HI1</strain>
    </source>
</reference>
<proteinExistence type="predicted"/>
<evidence type="ECO:0008006" key="3">
    <source>
        <dbReference type="Google" id="ProtNLM"/>
    </source>
</evidence>
<dbReference type="SUPFAM" id="SSF56935">
    <property type="entry name" value="Porins"/>
    <property type="match status" value="1"/>
</dbReference>
<dbReference type="EMBL" id="JWIC01000007">
    <property type="protein sequence ID" value="KID56097.1"/>
    <property type="molecule type" value="Genomic_DNA"/>
</dbReference>
<dbReference type="AlphaFoldDB" id="A0A0C1QM47"/>
<sequence length="414" mass="45439">MWSVAPNTTTGQGETMKSNNAVKLLIGGALASCSFCSYAEVVFNGFASLRATSADSDGGTSAFPTHKADGDISFSDESLFALQARTDLGEGLSATIQIMAEGTDDFDAEARWAYISYELSPQHTISMGRFANPSFYQSEYQNVGFTNNFGRLPRAVYAGFDFSTIEGIALDSNFTFGDYSLVTKVLYGNWDGTTFLAATQNDETFGFKDEISVRVELSKDWWTVFAGFFMVEIEGGSVDSNAILGATQSAVDLAVSQGATAQQVKEYEDAVIWGGKDGLYGYSGFHIDYEKFIVDFEFANYGVEDSSDGFNRAWYTAFGYRLMDKTIVTVHHEKSIQDEGDLEFLKGISHPTLFATAKALRNTLSLREFDAIGVSVRYDFHSNAAFKFQYLSGEDTRPNVQDFTVLSAGVDIVF</sequence>
<evidence type="ECO:0000313" key="2">
    <source>
        <dbReference type="Proteomes" id="UP000031327"/>
    </source>
</evidence>
<evidence type="ECO:0000313" key="1">
    <source>
        <dbReference type="EMBL" id="KID56097.1"/>
    </source>
</evidence>
<protein>
    <recommendedName>
        <fullName evidence="3">Porin</fullName>
    </recommendedName>
</protein>
<dbReference type="Proteomes" id="UP000031327">
    <property type="component" value="Unassembled WGS sequence"/>
</dbReference>
<gene>
    <name evidence="1" type="ORF">JF50_17530</name>
</gene>
<comment type="caution">
    <text evidence="1">The sequence shown here is derived from an EMBL/GenBank/DDBJ whole genome shotgun (WGS) entry which is preliminary data.</text>
</comment>
<accession>A0A0C1QM47</accession>
<name>A0A0C1QM47_9GAMM</name>